<evidence type="ECO:0000256" key="2">
    <source>
        <dbReference type="ARBA" id="ARBA00003015"/>
    </source>
</evidence>
<feature type="binding site" evidence="7">
    <location>
        <position position="45"/>
    </location>
    <ligand>
        <name>S-adenosyl-L-methionine</name>
        <dbReference type="ChEBI" id="CHEBI:59789"/>
    </ligand>
</feature>
<dbReference type="EMBL" id="CP023173">
    <property type="protein sequence ID" value="ASZ08974.1"/>
    <property type="molecule type" value="Genomic_DNA"/>
</dbReference>
<evidence type="ECO:0000256" key="4">
    <source>
        <dbReference type="ARBA" id="ARBA00022679"/>
    </source>
</evidence>
<comment type="function">
    <text evidence="2 7">Catalyzes the formation of N(7)-methylguanine at position 46 (m7G46) in tRNA.</text>
</comment>
<dbReference type="InterPro" id="IPR003358">
    <property type="entry name" value="tRNA_(Gua-N-7)_MeTrfase_Trmb"/>
</dbReference>
<dbReference type="HAMAP" id="MF_01057">
    <property type="entry name" value="tRNA_methyltr_TrmB"/>
    <property type="match status" value="1"/>
</dbReference>
<dbReference type="STRING" id="1336232.GCA_000518825_00087"/>
<feature type="binding site" evidence="7">
    <location>
        <position position="70"/>
    </location>
    <ligand>
        <name>S-adenosyl-L-methionine</name>
        <dbReference type="ChEBI" id="CHEBI:59789"/>
    </ligand>
</feature>
<protein>
    <recommendedName>
        <fullName evidence="7">tRNA (guanine-N(7)-)-methyltransferase</fullName>
        <ecNumber evidence="7">2.1.1.33</ecNumber>
    </recommendedName>
    <alternativeName>
        <fullName evidence="7">tRNA (guanine(46)-N(7))-methyltransferase</fullName>
    </alternativeName>
    <alternativeName>
        <fullName evidence="7">tRNA(m7G46)-methyltransferase</fullName>
    </alternativeName>
</protein>
<dbReference type="NCBIfam" id="TIGR00091">
    <property type="entry name" value="tRNA (guanosine(46)-N7)-methyltransferase TrmB"/>
    <property type="match status" value="1"/>
</dbReference>
<comment type="catalytic activity">
    <reaction evidence="1 7">
        <text>guanosine(46) in tRNA + S-adenosyl-L-methionine = N(7)-methylguanosine(46) in tRNA + S-adenosyl-L-homocysteine</text>
        <dbReference type="Rhea" id="RHEA:42708"/>
        <dbReference type="Rhea" id="RHEA-COMP:10188"/>
        <dbReference type="Rhea" id="RHEA-COMP:10189"/>
        <dbReference type="ChEBI" id="CHEBI:57856"/>
        <dbReference type="ChEBI" id="CHEBI:59789"/>
        <dbReference type="ChEBI" id="CHEBI:74269"/>
        <dbReference type="ChEBI" id="CHEBI:74480"/>
        <dbReference type="EC" id="2.1.1.33"/>
    </reaction>
</comment>
<comment type="similarity">
    <text evidence="7">Belongs to the class I-like SAM-binding methyltransferase superfamily. TrmB family.</text>
</comment>
<dbReference type="UniPathway" id="UPA00989"/>
<evidence type="ECO:0000256" key="7">
    <source>
        <dbReference type="HAMAP-Rule" id="MF_01057"/>
    </source>
</evidence>
<comment type="caution">
    <text evidence="7">Lacks conserved residue(s) required for the propagation of feature annotation.</text>
</comment>
<dbReference type="CDD" id="cd02440">
    <property type="entry name" value="AdoMet_MTases"/>
    <property type="match status" value="1"/>
</dbReference>
<keyword evidence="6 7" id="KW-0819">tRNA processing</keyword>
<evidence type="ECO:0000256" key="5">
    <source>
        <dbReference type="ARBA" id="ARBA00022691"/>
    </source>
</evidence>
<gene>
    <name evidence="7" type="primary">trmB</name>
    <name evidence="8" type="ORF">CK556_01210</name>
</gene>
<dbReference type="GO" id="GO:0043527">
    <property type="term" value="C:tRNA methyltransferase complex"/>
    <property type="evidence" value="ECO:0007669"/>
    <property type="project" value="TreeGrafter"/>
</dbReference>
<dbReference type="KEGG" id="mchc:CK556_01210"/>
<organism evidence="8 9">
    <name type="scientific">Mesoplasma chauliocola</name>
    <dbReference type="NCBI Taxonomy" id="216427"/>
    <lineage>
        <taxon>Bacteria</taxon>
        <taxon>Bacillati</taxon>
        <taxon>Mycoplasmatota</taxon>
        <taxon>Mollicutes</taxon>
        <taxon>Entomoplasmatales</taxon>
        <taxon>Entomoplasmataceae</taxon>
        <taxon>Mesoplasma</taxon>
    </lineage>
</organism>
<comment type="pathway">
    <text evidence="7">tRNA modification; N(7)-methylguanine-tRNA biosynthesis.</text>
</comment>
<dbReference type="NCBIfam" id="NF001080">
    <property type="entry name" value="PRK00121.2-2"/>
    <property type="match status" value="1"/>
</dbReference>
<evidence type="ECO:0000256" key="3">
    <source>
        <dbReference type="ARBA" id="ARBA00022603"/>
    </source>
</evidence>
<dbReference type="SUPFAM" id="SSF53335">
    <property type="entry name" value="S-adenosyl-L-methionine-dependent methyltransferases"/>
    <property type="match status" value="1"/>
</dbReference>
<proteinExistence type="inferred from homology"/>
<feature type="binding site" evidence="7">
    <location>
        <position position="161"/>
    </location>
    <ligand>
        <name>substrate</name>
    </ligand>
</feature>
<dbReference type="PROSITE" id="PS51625">
    <property type="entry name" value="SAM_MT_TRMB"/>
    <property type="match status" value="1"/>
</dbReference>
<dbReference type="InterPro" id="IPR029063">
    <property type="entry name" value="SAM-dependent_MTases_sf"/>
</dbReference>
<keyword evidence="9" id="KW-1185">Reference proteome</keyword>
<reference evidence="8 9" key="1">
    <citation type="submission" date="2017-08" db="EMBL/GenBank/DDBJ databases">
        <title>Complete Genome Sequence of Mesoplasma chauliocola.</title>
        <authorList>
            <person name="Knight T.F.Jr."/>
            <person name="Citino T."/>
        </authorList>
    </citation>
    <scope>NUCLEOTIDE SEQUENCE [LARGE SCALE GENOMIC DNA]</scope>
    <source>
        <strain evidence="8 9">CHPA-2</strain>
    </source>
</reference>
<dbReference type="GO" id="GO:0008176">
    <property type="term" value="F:tRNA (guanine(46)-N7)-methyltransferase activity"/>
    <property type="evidence" value="ECO:0007669"/>
    <property type="project" value="UniProtKB-UniRule"/>
</dbReference>
<dbReference type="Pfam" id="PF02390">
    <property type="entry name" value="Methyltransf_4"/>
    <property type="match status" value="1"/>
</dbReference>
<keyword evidence="3 7" id="KW-0489">Methyltransferase</keyword>
<feature type="binding site" evidence="7">
    <location>
        <position position="129"/>
    </location>
    <ligand>
        <name>substrate</name>
    </ligand>
</feature>
<feature type="binding site" evidence="7">
    <location>
        <begin position="201"/>
        <end position="204"/>
    </location>
    <ligand>
        <name>substrate</name>
    </ligand>
</feature>
<dbReference type="PANTHER" id="PTHR23417:SF14">
    <property type="entry name" value="PENTACOTRIPEPTIDE-REPEAT REGION OF PRORP DOMAIN-CONTAINING PROTEIN"/>
    <property type="match status" value="1"/>
</dbReference>
<dbReference type="PANTHER" id="PTHR23417">
    <property type="entry name" value="3-DEOXY-D-MANNO-OCTULOSONIC-ACID TRANSFERASE/TRNA GUANINE-N 7 - -METHYLTRANSFERASE"/>
    <property type="match status" value="1"/>
</dbReference>
<evidence type="ECO:0000313" key="9">
    <source>
        <dbReference type="Proteomes" id="UP000232229"/>
    </source>
</evidence>
<dbReference type="Proteomes" id="UP000232229">
    <property type="component" value="Chromosome"/>
</dbReference>
<dbReference type="RefSeq" id="WP_027875262.1">
    <property type="nucleotide sequence ID" value="NZ_CP023173.1"/>
</dbReference>
<dbReference type="AlphaFoldDB" id="A0A249SMR2"/>
<keyword evidence="5 7" id="KW-0949">S-adenosyl-L-methionine</keyword>
<evidence type="ECO:0000256" key="6">
    <source>
        <dbReference type="ARBA" id="ARBA00022694"/>
    </source>
</evidence>
<dbReference type="Gene3D" id="3.40.50.150">
    <property type="entry name" value="Vaccinia Virus protein VP39"/>
    <property type="match status" value="1"/>
</dbReference>
<feature type="binding site" evidence="7">
    <location>
        <position position="125"/>
    </location>
    <ligand>
        <name>S-adenosyl-L-methionine</name>
        <dbReference type="ChEBI" id="CHEBI:59789"/>
    </ligand>
</feature>
<accession>A0A249SMR2</accession>
<name>A0A249SMR2_9MOLU</name>
<evidence type="ECO:0000313" key="8">
    <source>
        <dbReference type="EMBL" id="ASZ08974.1"/>
    </source>
</evidence>
<dbReference type="InterPro" id="IPR055361">
    <property type="entry name" value="tRNA_methyltr_TrmB_bact"/>
</dbReference>
<evidence type="ECO:0000256" key="1">
    <source>
        <dbReference type="ARBA" id="ARBA00000142"/>
    </source>
</evidence>
<sequence length="223" mass="26300">MRLRNKPWVKEYLENNRVYLIEWNKEEKLNLSDLFKNKNNPVHLEIGCGKGNFVTKHALRKKDVNFIGMEKETTVVGVALKKTLNEFQQKNVVNDNLKYFNDYAEDLSDIFVKESIDKIYLNFSDPWPKARHVKKRLTHKSFLDIYANIIKSNGILEFKTDNDGLFAFSLEQILENENWEIVYQTTDLYKDASALKDNIPTEYETKFHNLGKNINKLIIKKTF</sequence>
<dbReference type="EC" id="2.1.1.33" evidence="7"/>
<keyword evidence="4 7" id="KW-0808">Transferase</keyword>